<dbReference type="Pfam" id="PF13673">
    <property type="entry name" value="Acetyltransf_10"/>
    <property type="match status" value="1"/>
</dbReference>
<protein>
    <submittedName>
        <fullName evidence="2">GNAT family N-acetyltransferase</fullName>
    </submittedName>
</protein>
<sequence>MQFFAKHFSELTTRELFEIYKLRVAVFVVEQKCAYQEVDDIDSQAYHLWFEDDEGIQAYLRLIPAGVARQEVSLGRVIAVKRRCGLGTKIVAQGIRIAQEKLQAKEIVIEAQTYVRKMYESLGFVAESEEFLEDGIPHIRMRLKL</sequence>
<evidence type="ECO:0000313" key="3">
    <source>
        <dbReference type="Proteomes" id="UP000777002"/>
    </source>
</evidence>
<comment type="caution">
    <text evidence="2">The sequence shown here is derived from an EMBL/GenBank/DDBJ whole genome shotgun (WGS) entry which is preliminary data.</text>
</comment>
<reference evidence="2 3" key="1">
    <citation type="journal article" date="2021" name="Sci. Rep.">
        <title>The distribution of antibiotic resistance genes in chicken gut microbiota commensals.</title>
        <authorList>
            <person name="Juricova H."/>
            <person name="Matiasovicova J."/>
            <person name="Kubasova T."/>
            <person name="Cejkova D."/>
            <person name="Rychlik I."/>
        </authorList>
    </citation>
    <scope>NUCLEOTIDE SEQUENCE [LARGE SCALE GENOMIC DNA]</scope>
    <source>
        <strain evidence="2 3">An562</strain>
    </source>
</reference>
<accession>A0ABS2GSK8</accession>
<name>A0ABS2GSK8_9BURK</name>
<dbReference type="InterPro" id="IPR000182">
    <property type="entry name" value="GNAT_dom"/>
</dbReference>
<keyword evidence="3" id="KW-1185">Reference proteome</keyword>
<organism evidence="2 3">
    <name type="scientific">Parasutterella secunda</name>
    <dbReference type="NCBI Taxonomy" id="626947"/>
    <lineage>
        <taxon>Bacteria</taxon>
        <taxon>Pseudomonadati</taxon>
        <taxon>Pseudomonadota</taxon>
        <taxon>Betaproteobacteria</taxon>
        <taxon>Burkholderiales</taxon>
        <taxon>Sutterellaceae</taxon>
        <taxon>Parasutterella</taxon>
    </lineage>
</organism>
<dbReference type="Gene3D" id="3.40.630.30">
    <property type="match status" value="1"/>
</dbReference>
<dbReference type="PROSITE" id="PS51186">
    <property type="entry name" value="GNAT"/>
    <property type="match status" value="1"/>
</dbReference>
<dbReference type="Proteomes" id="UP000777002">
    <property type="component" value="Unassembled WGS sequence"/>
</dbReference>
<dbReference type="EMBL" id="JACJKX010000009">
    <property type="protein sequence ID" value="MBM6928778.1"/>
    <property type="molecule type" value="Genomic_DNA"/>
</dbReference>
<proteinExistence type="predicted"/>
<dbReference type="SUPFAM" id="SSF55729">
    <property type="entry name" value="Acyl-CoA N-acyltransferases (Nat)"/>
    <property type="match status" value="1"/>
</dbReference>
<gene>
    <name evidence="2" type="ORF">H5985_05785</name>
</gene>
<feature type="domain" description="N-acetyltransferase" evidence="1">
    <location>
        <begin position="6"/>
        <end position="145"/>
    </location>
</feature>
<evidence type="ECO:0000313" key="2">
    <source>
        <dbReference type="EMBL" id="MBM6928778.1"/>
    </source>
</evidence>
<dbReference type="InterPro" id="IPR016181">
    <property type="entry name" value="Acyl_CoA_acyltransferase"/>
</dbReference>
<dbReference type="RefSeq" id="WP_205050367.1">
    <property type="nucleotide sequence ID" value="NZ_JACJKX010000009.1"/>
</dbReference>
<evidence type="ECO:0000259" key="1">
    <source>
        <dbReference type="PROSITE" id="PS51186"/>
    </source>
</evidence>